<proteinExistence type="predicted"/>
<dbReference type="AlphaFoldDB" id="A0AAV4ISS1"/>
<dbReference type="Proteomes" id="UP000762676">
    <property type="component" value="Unassembled WGS sequence"/>
</dbReference>
<evidence type="ECO:0000313" key="2">
    <source>
        <dbReference type="EMBL" id="GFS11757.1"/>
    </source>
</evidence>
<comment type="caution">
    <text evidence="2">The sequence shown here is derived from an EMBL/GenBank/DDBJ whole genome shotgun (WGS) entry which is preliminary data.</text>
</comment>
<evidence type="ECO:0000313" key="3">
    <source>
        <dbReference type="Proteomes" id="UP000762676"/>
    </source>
</evidence>
<evidence type="ECO:0000256" key="1">
    <source>
        <dbReference type="SAM" id="MobiDB-lite"/>
    </source>
</evidence>
<protein>
    <submittedName>
        <fullName evidence="2">Uncharacterized protein</fullName>
    </submittedName>
</protein>
<gene>
    <name evidence="2" type="ORF">ElyMa_006680700</name>
</gene>
<feature type="region of interest" description="Disordered" evidence="1">
    <location>
        <begin position="39"/>
        <end position="81"/>
    </location>
</feature>
<organism evidence="2 3">
    <name type="scientific">Elysia marginata</name>
    <dbReference type="NCBI Taxonomy" id="1093978"/>
    <lineage>
        <taxon>Eukaryota</taxon>
        <taxon>Metazoa</taxon>
        <taxon>Spiralia</taxon>
        <taxon>Lophotrochozoa</taxon>
        <taxon>Mollusca</taxon>
        <taxon>Gastropoda</taxon>
        <taxon>Heterobranchia</taxon>
        <taxon>Euthyneura</taxon>
        <taxon>Panpulmonata</taxon>
        <taxon>Sacoglossa</taxon>
        <taxon>Placobranchoidea</taxon>
        <taxon>Plakobranchidae</taxon>
        <taxon>Elysia</taxon>
    </lineage>
</organism>
<dbReference type="EMBL" id="BMAT01013380">
    <property type="protein sequence ID" value="GFS11757.1"/>
    <property type="molecule type" value="Genomic_DNA"/>
</dbReference>
<accession>A0AAV4ISS1</accession>
<name>A0AAV4ISS1_9GAST</name>
<sequence length="81" mass="9219">MLYTPVENQEVGYGQEDHVDLHVVGPSAETPLAHYEERPHVAQSPADKQNHWTYLDRPPGHGQQRMRSAGTKNKNTSFYCD</sequence>
<feature type="compositionally biased region" description="Polar residues" evidence="1">
    <location>
        <begin position="70"/>
        <end position="81"/>
    </location>
</feature>
<keyword evidence="3" id="KW-1185">Reference proteome</keyword>
<reference evidence="2 3" key="1">
    <citation type="journal article" date="2021" name="Elife">
        <title>Chloroplast acquisition without the gene transfer in kleptoplastic sea slugs, Plakobranchus ocellatus.</title>
        <authorList>
            <person name="Maeda T."/>
            <person name="Takahashi S."/>
            <person name="Yoshida T."/>
            <person name="Shimamura S."/>
            <person name="Takaki Y."/>
            <person name="Nagai Y."/>
            <person name="Toyoda A."/>
            <person name="Suzuki Y."/>
            <person name="Arimoto A."/>
            <person name="Ishii H."/>
            <person name="Satoh N."/>
            <person name="Nishiyama T."/>
            <person name="Hasebe M."/>
            <person name="Maruyama T."/>
            <person name="Minagawa J."/>
            <person name="Obokata J."/>
            <person name="Shigenobu S."/>
        </authorList>
    </citation>
    <scope>NUCLEOTIDE SEQUENCE [LARGE SCALE GENOMIC DNA]</scope>
</reference>